<gene>
    <name evidence="1" type="ORF">SJAV_10590</name>
</gene>
<evidence type="ECO:0000313" key="1">
    <source>
        <dbReference type="EMBL" id="BFH73115.1"/>
    </source>
</evidence>
<dbReference type="Gene3D" id="3.40.50.150">
    <property type="entry name" value="Vaccinia Virus protein VP39"/>
    <property type="match status" value="1"/>
</dbReference>
<dbReference type="SUPFAM" id="SSF53335">
    <property type="entry name" value="S-adenosyl-L-methionine-dependent methyltransferases"/>
    <property type="match status" value="1"/>
</dbReference>
<dbReference type="RefSeq" id="WP_369611284.1">
    <property type="nucleotide sequence ID" value="NZ_AP031322.1"/>
</dbReference>
<dbReference type="EMBL" id="AP031322">
    <property type="protein sequence ID" value="BFH73115.1"/>
    <property type="molecule type" value="Genomic_DNA"/>
</dbReference>
<proteinExistence type="predicted"/>
<name>A0AAT9GQA1_9CREN</name>
<dbReference type="AlphaFoldDB" id="A0AAT9GQA1"/>
<protein>
    <recommendedName>
        <fullName evidence="2">Class I SAM-dependent methyltransferase</fullName>
    </recommendedName>
</protein>
<accession>A0AAT9GQA1</accession>
<reference evidence="1" key="1">
    <citation type="submission" date="2024-03" db="EMBL/GenBank/DDBJ databases">
        <title>Complete genome sequence of Sulfurisphaera javensis strain KD-1.</title>
        <authorList>
            <person name="Sakai H."/>
            <person name="Nur N."/>
            <person name="Suwanto A."/>
            <person name="Kurosawa N."/>
        </authorList>
    </citation>
    <scope>NUCLEOTIDE SEQUENCE</scope>
    <source>
        <strain evidence="1">KD-1</strain>
    </source>
</reference>
<dbReference type="InterPro" id="IPR029063">
    <property type="entry name" value="SAM-dependent_MTases_sf"/>
</dbReference>
<sequence length="198" mass="22891">METLKEIFNFDFSIYWKEAEEINNKIKNILGSEFPYALTERKRLILYSIVKHINPKTVVETGVGPGVSTTIILSALDKGILYSIDVRDILENKKPTGFLVPNNLKNKWRLYIGKSKDVLPVLLNQLKEIDIFLHDSEHTYENVMFELDLAWNYLRKNGVLLIDNLDFTEAPYHFSKEKRVKLYKIDKEAGGLGLVLKS</sequence>
<dbReference type="KEGG" id="sjv:SJAV_10590"/>
<evidence type="ECO:0008006" key="2">
    <source>
        <dbReference type="Google" id="ProtNLM"/>
    </source>
</evidence>
<organism evidence="1">
    <name type="scientific">Sulfurisphaera javensis</name>
    <dbReference type="NCBI Taxonomy" id="2049879"/>
    <lineage>
        <taxon>Archaea</taxon>
        <taxon>Thermoproteota</taxon>
        <taxon>Thermoprotei</taxon>
        <taxon>Sulfolobales</taxon>
        <taxon>Sulfolobaceae</taxon>
        <taxon>Sulfurisphaera</taxon>
    </lineage>
</organism>
<dbReference type="GeneID" id="92353986"/>
<dbReference type="Pfam" id="PF13578">
    <property type="entry name" value="Methyltransf_24"/>
    <property type="match status" value="1"/>
</dbReference>